<dbReference type="InterPro" id="IPR045155">
    <property type="entry name" value="Beta-lactam_cat"/>
</dbReference>
<dbReference type="Pfam" id="PF13354">
    <property type="entry name" value="Beta-lactamase2"/>
    <property type="match status" value="1"/>
</dbReference>
<comment type="catalytic activity">
    <reaction evidence="1 6">
        <text>a beta-lactam + H2O = a substituted beta-amino acid</text>
        <dbReference type="Rhea" id="RHEA:20401"/>
        <dbReference type="ChEBI" id="CHEBI:15377"/>
        <dbReference type="ChEBI" id="CHEBI:35627"/>
        <dbReference type="ChEBI" id="CHEBI:140347"/>
        <dbReference type="EC" id="3.5.2.6"/>
    </reaction>
</comment>
<dbReference type="GO" id="GO:0030655">
    <property type="term" value="P:beta-lactam antibiotic catabolic process"/>
    <property type="evidence" value="ECO:0007669"/>
    <property type="project" value="InterPro"/>
</dbReference>
<dbReference type="InterPro" id="IPR023650">
    <property type="entry name" value="Beta-lactam_class-A_AS"/>
</dbReference>
<feature type="chain" id="PRO_5032359749" description="Beta-lactamase" evidence="7">
    <location>
        <begin position="33"/>
        <end position="309"/>
    </location>
</feature>
<dbReference type="SUPFAM" id="SSF56601">
    <property type="entry name" value="beta-lactamase/transpeptidase-like"/>
    <property type="match status" value="1"/>
</dbReference>
<reference evidence="9 10" key="1">
    <citation type="submission" date="2020-08" db="EMBL/GenBank/DDBJ databases">
        <title>Genomic Encyclopedia of Type Strains, Phase IV (KMG-IV): sequencing the most valuable type-strain genomes for metagenomic binning, comparative biology and taxonomic classification.</title>
        <authorList>
            <person name="Goeker M."/>
        </authorList>
    </citation>
    <scope>NUCLEOTIDE SEQUENCE [LARGE SCALE GENOMIC DNA]</scope>
    <source>
        <strain evidence="9 10">DSM 23958</strain>
    </source>
</reference>
<feature type="signal peptide" evidence="7">
    <location>
        <begin position="1"/>
        <end position="32"/>
    </location>
</feature>
<evidence type="ECO:0000256" key="1">
    <source>
        <dbReference type="ARBA" id="ARBA00001526"/>
    </source>
</evidence>
<sequence>MNQIMGKRRQWLTTAAGLGLVGLTGMGGPARAATDAFSTAVAALEQQHGGRLGVALLDTASGAVSGHRLDERFALCSTFKLLLAAEVLRQSDQGRLRLHDWQAFGRTPWVPHAPVTQAHKKHGGMVLGALAEATQKTSDNMAANLLLRRLGGPAALTQALREQGDAVTRIDRWEPEMNRVPPGEVRDTTSPAAMARSAAHWVLGDVLKPASRTRLQRWMKDTETGLDRLRAGLPEAWVVGDKTGTGLHPSMPDQINDVAVIWPPGRTPWVLSAYYAAPAQGSDHIREDFKAVLAEVGRLAGRAIQAGAA</sequence>
<evidence type="ECO:0000256" key="7">
    <source>
        <dbReference type="SAM" id="SignalP"/>
    </source>
</evidence>
<keyword evidence="4 6" id="KW-0378">Hydrolase</keyword>
<keyword evidence="10" id="KW-1185">Reference proteome</keyword>
<dbReference type="PANTHER" id="PTHR35333">
    <property type="entry name" value="BETA-LACTAMASE"/>
    <property type="match status" value="1"/>
</dbReference>
<dbReference type="GO" id="GO:0008800">
    <property type="term" value="F:beta-lactamase activity"/>
    <property type="evidence" value="ECO:0007669"/>
    <property type="project" value="UniProtKB-UniRule"/>
</dbReference>
<dbReference type="RefSeq" id="WP_175423526.1">
    <property type="nucleotide sequence ID" value="NZ_CP040709.1"/>
</dbReference>
<dbReference type="PANTHER" id="PTHR35333:SF3">
    <property type="entry name" value="BETA-LACTAMASE-TYPE TRANSPEPTIDASE FOLD CONTAINING PROTEIN"/>
    <property type="match status" value="1"/>
</dbReference>
<evidence type="ECO:0000313" key="10">
    <source>
        <dbReference type="Proteomes" id="UP000554837"/>
    </source>
</evidence>
<dbReference type="Proteomes" id="UP000554837">
    <property type="component" value="Unassembled WGS sequence"/>
</dbReference>
<keyword evidence="5 6" id="KW-0046">Antibiotic resistance</keyword>
<dbReference type="PROSITE" id="PS51318">
    <property type="entry name" value="TAT"/>
    <property type="match status" value="1"/>
</dbReference>
<dbReference type="NCBIfam" id="NF033103">
    <property type="entry name" value="bla_class_A"/>
    <property type="match status" value="1"/>
</dbReference>
<dbReference type="InterPro" id="IPR012338">
    <property type="entry name" value="Beta-lactam/transpept-like"/>
</dbReference>
<accession>A0A840S8J5</accession>
<keyword evidence="7" id="KW-0732">Signal</keyword>
<comment type="caution">
    <text evidence="9">The sequence shown here is derived from an EMBL/GenBank/DDBJ whole genome shotgun (WGS) entry which is preliminary data.</text>
</comment>
<evidence type="ECO:0000256" key="6">
    <source>
        <dbReference type="RuleBase" id="RU361140"/>
    </source>
</evidence>
<evidence type="ECO:0000256" key="5">
    <source>
        <dbReference type="ARBA" id="ARBA00023251"/>
    </source>
</evidence>
<name>A0A840S8J5_9BURK</name>
<gene>
    <name evidence="9" type="ORF">HNQ51_002053</name>
</gene>
<evidence type="ECO:0000313" key="9">
    <source>
        <dbReference type="EMBL" id="MBB5204739.1"/>
    </source>
</evidence>
<dbReference type="AlphaFoldDB" id="A0A840S8J5"/>
<dbReference type="InterPro" id="IPR000871">
    <property type="entry name" value="Beta-lactam_class-A"/>
</dbReference>
<proteinExistence type="inferred from homology"/>
<dbReference type="EMBL" id="JACHHO010000002">
    <property type="protein sequence ID" value="MBB5204739.1"/>
    <property type="molecule type" value="Genomic_DNA"/>
</dbReference>
<evidence type="ECO:0000259" key="8">
    <source>
        <dbReference type="Pfam" id="PF13354"/>
    </source>
</evidence>
<evidence type="ECO:0000256" key="2">
    <source>
        <dbReference type="ARBA" id="ARBA00009009"/>
    </source>
</evidence>
<dbReference type="GO" id="GO:0046677">
    <property type="term" value="P:response to antibiotic"/>
    <property type="evidence" value="ECO:0007669"/>
    <property type="project" value="UniProtKB-UniRule"/>
</dbReference>
<dbReference type="InterPro" id="IPR006311">
    <property type="entry name" value="TAT_signal"/>
</dbReference>
<dbReference type="Gene3D" id="3.40.710.10">
    <property type="entry name" value="DD-peptidase/beta-lactamase superfamily"/>
    <property type="match status" value="1"/>
</dbReference>
<feature type="domain" description="Beta-lactamase class A catalytic" evidence="8">
    <location>
        <begin position="53"/>
        <end position="274"/>
    </location>
</feature>
<dbReference type="PRINTS" id="PR00118">
    <property type="entry name" value="BLACTAMASEA"/>
</dbReference>
<dbReference type="PROSITE" id="PS00146">
    <property type="entry name" value="BETA_LACTAMASE_A"/>
    <property type="match status" value="1"/>
</dbReference>
<evidence type="ECO:0000256" key="3">
    <source>
        <dbReference type="ARBA" id="ARBA00012865"/>
    </source>
</evidence>
<comment type="similarity">
    <text evidence="2 6">Belongs to the class-A beta-lactamase family.</text>
</comment>
<evidence type="ECO:0000256" key="4">
    <source>
        <dbReference type="ARBA" id="ARBA00022801"/>
    </source>
</evidence>
<dbReference type="EC" id="3.5.2.6" evidence="3 6"/>
<organism evidence="9 10">
    <name type="scientific">Inhella inkyongensis</name>
    <dbReference type="NCBI Taxonomy" id="392593"/>
    <lineage>
        <taxon>Bacteria</taxon>
        <taxon>Pseudomonadati</taxon>
        <taxon>Pseudomonadota</taxon>
        <taxon>Betaproteobacteria</taxon>
        <taxon>Burkholderiales</taxon>
        <taxon>Sphaerotilaceae</taxon>
        <taxon>Inhella</taxon>
    </lineage>
</organism>
<protein>
    <recommendedName>
        <fullName evidence="3 6">Beta-lactamase</fullName>
        <ecNumber evidence="3 6">3.5.2.6</ecNumber>
    </recommendedName>
</protein>